<dbReference type="InterPro" id="IPR018060">
    <property type="entry name" value="HTH_AraC"/>
</dbReference>
<dbReference type="PROSITE" id="PS01124">
    <property type="entry name" value="HTH_ARAC_FAMILY_2"/>
    <property type="match status" value="1"/>
</dbReference>
<keyword evidence="2" id="KW-0238">DNA-binding</keyword>
<evidence type="ECO:0000313" key="6">
    <source>
        <dbReference type="Proteomes" id="UP000571701"/>
    </source>
</evidence>
<dbReference type="PANTHER" id="PTHR43280:SF27">
    <property type="entry name" value="TRANSCRIPTIONAL REGULATOR MTLR"/>
    <property type="match status" value="1"/>
</dbReference>
<dbReference type="SUPFAM" id="SSF46689">
    <property type="entry name" value="Homeodomain-like"/>
    <property type="match status" value="2"/>
</dbReference>
<dbReference type="GO" id="GO:0003700">
    <property type="term" value="F:DNA-binding transcription factor activity"/>
    <property type="evidence" value="ECO:0007669"/>
    <property type="project" value="InterPro"/>
</dbReference>
<keyword evidence="6" id="KW-1185">Reference proteome</keyword>
<dbReference type="Gene3D" id="1.10.10.60">
    <property type="entry name" value="Homeodomain-like"/>
    <property type="match status" value="2"/>
</dbReference>
<organism evidence="5 6">
    <name type="scientific">Vibrio marinisediminis</name>
    <dbReference type="NCBI Taxonomy" id="2758441"/>
    <lineage>
        <taxon>Bacteria</taxon>
        <taxon>Pseudomonadati</taxon>
        <taxon>Pseudomonadota</taxon>
        <taxon>Gammaproteobacteria</taxon>
        <taxon>Vibrionales</taxon>
        <taxon>Vibrionaceae</taxon>
        <taxon>Vibrio</taxon>
    </lineage>
</organism>
<name>A0A7W2FMQ6_9VIBR</name>
<accession>A0A7W2FMQ6</accession>
<keyword evidence="3" id="KW-0804">Transcription</keyword>
<dbReference type="EMBL" id="JACFYF010000001">
    <property type="protein sequence ID" value="MBA5760951.1"/>
    <property type="molecule type" value="Genomic_DNA"/>
</dbReference>
<evidence type="ECO:0000256" key="3">
    <source>
        <dbReference type="ARBA" id="ARBA00023163"/>
    </source>
</evidence>
<evidence type="ECO:0000256" key="1">
    <source>
        <dbReference type="ARBA" id="ARBA00023015"/>
    </source>
</evidence>
<dbReference type="Proteomes" id="UP000571701">
    <property type="component" value="Unassembled WGS sequence"/>
</dbReference>
<protein>
    <submittedName>
        <fullName evidence="5">Helix-turn-helix transcriptional regulator</fullName>
    </submittedName>
</protein>
<sequence length="244" mass="27984">MLDNYQGGLRIGSVDIDVTCCSLFLIPPELGHDLKGLVASDQETPPERYSLWIEKEWVSTMLAHCNEMRKLTSILGDGLCIQFSQPTAEEVKSVINQIDYKTSSLEQLSVLFRVFSVITQDKKQVTLCSSDNVKFESEKDKIEALSQYLNQHYAQDISLHDLSQYIFCSERTVNRIFTRHFGETFSQRLKKIRLSHAARLLETSNFKVSHICQMVGYNNASNFNRLFLSYKGLTPKAYRSKFSN</sequence>
<evidence type="ECO:0000256" key="2">
    <source>
        <dbReference type="ARBA" id="ARBA00023125"/>
    </source>
</evidence>
<dbReference type="AlphaFoldDB" id="A0A7W2FMQ6"/>
<evidence type="ECO:0000313" key="5">
    <source>
        <dbReference type="EMBL" id="MBA5760951.1"/>
    </source>
</evidence>
<keyword evidence="1" id="KW-0805">Transcription regulation</keyword>
<dbReference type="SMART" id="SM00342">
    <property type="entry name" value="HTH_ARAC"/>
    <property type="match status" value="1"/>
</dbReference>
<dbReference type="Pfam" id="PF12833">
    <property type="entry name" value="HTH_18"/>
    <property type="match status" value="1"/>
</dbReference>
<dbReference type="GO" id="GO:0043565">
    <property type="term" value="F:sequence-specific DNA binding"/>
    <property type="evidence" value="ECO:0007669"/>
    <property type="project" value="InterPro"/>
</dbReference>
<gene>
    <name evidence="5" type="ORF">H2O73_01250</name>
</gene>
<evidence type="ECO:0000259" key="4">
    <source>
        <dbReference type="PROSITE" id="PS01124"/>
    </source>
</evidence>
<dbReference type="PANTHER" id="PTHR43280">
    <property type="entry name" value="ARAC-FAMILY TRANSCRIPTIONAL REGULATOR"/>
    <property type="match status" value="1"/>
</dbReference>
<dbReference type="InterPro" id="IPR009057">
    <property type="entry name" value="Homeodomain-like_sf"/>
</dbReference>
<reference evidence="5 6" key="1">
    <citation type="submission" date="2020-07" db="EMBL/GenBank/DDBJ databases">
        <title>Vibrio marinisediminis sp. nov., isolated from marine sediment.</title>
        <authorList>
            <person name="Ji X."/>
        </authorList>
    </citation>
    <scope>NUCLEOTIDE SEQUENCE [LARGE SCALE GENOMIC DNA]</scope>
    <source>
        <strain evidence="5 6">404</strain>
    </source>
</reference>
<feature type="domain" description="HTH araC/xylS-type" evidence="4">
    <location>
        <begin position="143"/>
        <end position="241"/>
    </location>
</feature>
<proteinExistence type="predicted"/>
<dbReference type="RefSeq" id="WP_182105730.1">
    <property type="nucleotide sequence ID" value="NZ_JACFYF010000001.1"/>
</dbReference>
<comment type="caution">
    <text evidence="5">The sequence shown here is derived from an EMBL/GenBank/DDBJ whole genome shotgun (WGS) entry which is preliminary data.</text>
</comment>